<dbReference type="InterPro" id="IPR015943">
    <property type="entry name" value="WD40/YVTN_repeat-like_dom_sf"/>
</dbReference>
<dbReference type="PANTHER" id="PTHR47197:SF3">
    <property type="entry name" value="DIHYDRO-HEME D1 DEHYDROGENASE"/>
    <property type="match status" value="1"/>
</dbReference>
<dbReference type="RefSeq" id="WP_127485454.1">
    <property type="nucleotide sequence ID" value="NZ_CP022572.1"/>
</dbReference>
<organism evidence="1 2">
    <name type="scientific">Neobacillus mesonae</name>
    <dbReference type="NCBI Taxonomy" id="1193713"/>
    <lineage>
        <taxon>Bacteria</taxon>
        <taxon>Bacillati</taxon>
        <taxon>Bacillota</taxon>
        <taxon>Bacilli</taxon>
        <taxon>Bacillales</taxon>
        <taxon>Bacillaceae</taxon>
        <taxon>Neobacillus</taxon>
    </lineage>
</organism>
<dbReference type="AlphaFoldDB" id="A0A3Q9QRP8"/>
<dbReference type="PANTHER" id="PTHR47197">
    <property type="entry name" value="PROTEIN NIRF"/>
    <property type="match status" value="1"/>
</dbReference>
<dbReference type="KEGG" id="nmk:CHR53_05045"/>
<dbReference type="PROSITE" id="PS51257">
    <property type="entry name" value="PROKAR_LIPOPROTEIN"/>
    <property type="match status" value="1"/>
</dbReference>
<keyword evidence="2" id="KW-1185">Reference proteome</keyword>
<gene>
    <name evidence="1" type="ORF">CHR53_05045</name>
</gene>
<accession>A0A3Q9QRP8</accession>
<reference evidence="1 2" key="1">
    <citation type="submission" date="2017-07" db="EMBL/GenBank/DDBJ databases">
        <title>The complete genome sequence of Bacillus mesonae strain H20-5, an efficient strain improving plant abiotic stress resistance.</title>
        <authorList>
            <person name="Kim S.Y."/>
            <person name="Song H."/>
            <person name="Sang M.K."/>
            <person name="Weon H.-Y."/>
            <person name="Song J."/>
        </authorList>
    </citation>
    <scope>NUCLEOTIDE SEQUENCE [LARGE SCALE GENOMIC DNA]</scope>
    <source>
        <strain evidence="1 2">H20-5</strain>
    </source>
</reference>
<dbReference type="SUPFAM" id="SSF50969">
    <property type="entry name" value="YVTN repeat-like/Quinoprotein amine dehydrogenase"/>
    <property type="match status" value="1"/>
</dbReference>
<proteinExistence type="predicted"/>
<dbReference type="Proteomes" id="UP000282892">
    <property type="component" value="Chromosome"/>
</dbReference>
<dbReference type="STRING" id="1193713.GCA_001636315_03536"/>
<evidence type="ECO:0000313" key="1">
    <source>
        <dbReference type="EMBL" id="AZU60681.1"/>
    </source>
</evidence>
<dbReference type="OrthoDB" id="120019at2"/>
<dbReference type="InterPro" id="IPR051200">
    <property type="entry name" value="Host-pathogen_enzymatic-act"/>
</dbReference>
<protein>
    <recommendedName>
        <fullName evidence="3">YncE family protein</fullName>
    </recommendedName>
</protein>
<dbReference type="Gene3D" id="2.130.10.10">
    <property type="entry name" value="YVTN repeat-like/Quinoprotein amine dehydrogenase"/>
    <property type="match status" value="2"/>
</dbReference>
<dbReference type="InterPro" id="IPR011044">
    <property type="entry name" value="Quino_amine_DH_bsu"/>
</dbReference>
<evidence type="ECO:0008006" key="3">
    <source>
        <dbReference type="Google" id="ProtNLM"/>
    </source>
</evidence>
<sequence length="323" mass="36017">MKKLGPFLLILFLLAGCQTEKISVPPSMKDTLIVSNLKKQEISFVDLQTGKITASDLNFRITSMEKINPNTIILAGENNDSLYRLQLKEGTLTKSAQTGKGVNEMLYRQKDHLLFWSNGIKNTVGFYDVQKDKVIAKVSTDKFPVSMALNEGKNLLYVVNVKGASLSVIDIKTKKEITRFPIVERPKGIFFDGKYVWVGGHGLYGSLNENIYVYDPETGNEVDRVKVGVMPVDFYGDTSSPYVYAICHGSSSVYKIDSKNRSVSKPLKVGANPYDIIGDKHRIYVTSLDGDSLAIIDRTAFTKSKQIRLNNGPHMMILGEENE</sequence>
<evidence type="ECO:0000313" key="2">
    <source>
        <dbReference type="Proteomes" id="UP000282892"/>
    </source>
</evidence>
<dbReference type="EMBL" id="CP022572">
    <property type="protein sequence ID" value="AZU60681.1"/>
    <property type="molecule type" value="Genomic_DNA"/>
</dbReference>
<name>A0A3Q9QRP8_9BACI</name>